<evidence type="ECO:0000313" key="2">
    <source>
        <dbReference type="EMBL" id="CAI6342790.1"/>
    </source>
</evidence>
<keyword evidence="3" id="KW-1185">Reference proteome</keyword>
<keyword evidence="1" id="KW-0732">Signal</keyword>
<dbReference type="PANTHER" id="PTHR33539">
    <property type="entry name" value="UPF0764 PROTEIN C16ORF89"/>
    <property type="match status" value="1"/>
</dbReference>
<dbReference type="AlphaFoldDB" id="A0AAV0VH08"/>
<dbReference type="InterPro" id="IPR031751">
    <property type="entry name" value="DUF4735"/>
</dbReference>
<dbReference type="Proteomes" id="UP001160148">
    <property type="component" value="Unassembled WGS sequence"/>
</dbReference>
<accession>A0AAV0VH08</accession>
<feature type="chain" id="PRO_5043404370" evidence="1">
    <location>
        <begin position="23"/>
        <end position="323"/>
    </location>
</feature>
<reference evidence="2 3" key="1">
    <citation type="submission" date="2023-01" db="EMBL/GenBank/DDBJ databases">
        <authorList>
            <person name="Whitehead M."/>
        </authorList>
    </citation>
    <scope>NUCLEOTIDE SEQUENCE [LARGE SCALE GENOMIC DNA]</scope>
</reference>
<dbReference type="EMBL" id="CARXXK010000001">
    <property type="protein sequence ID" value="CAI6342790.1"/>
    <property type="molecule type" value="Genomic_DNA"/>
</dbReference>
<dbReference type="Pfam" id="PF15882">
    <property type="entry name" value="DUF4735"/>
    <property type="match status" value="1"/>
</dbReference>
<protein>
    <submittedName>
        <fullName evidence="2">Uncharacterized protein</fullName>
    </submittedName>
</protein>
<dbReference type="PANTHER" id="PTHR33539:SF1">
    <property type="entry name" value="UPF0764 PROTEIN C16ORF89"/>
    <property type="match status" value="1"/>
</dbReference>
<feature type="signal peptide" evidence="1">
    <location>
        <begin position="1"/>
        <end position="22"/>
    </location>
</feature>
<dbReference type="GO" id="GO:0016020">
    <property type="term" value="C:membrane"/>
    <property type="evidence" value="ECO:0007669"/>
    <property type="project" value="TreeGrafter"/>
</dbReference>
<evidence type="ECO:0000313" key="3">
    <source>
        <dbReference type="Proteomes" id="UP001160148"/>
    </source>
</evidence>
<comment type="caution">
    <text evidence="2">The sequence shown here is derived from an EMBL/GenBank/DDBJ whole genome shotgun (WGS) entry which is preliminary data.</text>
</comment>
<name>A0AAV0VH08_9HEMI</name>
<sequence length="323" mass="38030">MSLQRYAFCVVLLIRALLGCRASQFFTVDEELNTVRDLENRILDLVDSTIRYYLRPDVGNDNVDLNLMLGVSIMKGQFMSCTENSRINYNIRFYKMYKLNTMIRNLYVKFYKNNLMDSMRTILDHKLWISPKTFKHKSNITLPSKIWFDEDILANGDAYFRNISDKCIGQVISSCSVTYECFQLEFQKQFLGYSLTHQVLYIHLLKRMKCNKLKHRNLLKKIIQHKCSTIFEEAQNMAKDFEMLDRYKDLFIEQIAVCGMQNMVDFFQPEWFSIIVSSIKHNKCIQHKNNKSSCDSHLTGVSLAALGVYFKFLCYKVNKYGAY</sequence>
<proteinExistence type="predicted"/>
<dbReference type="GO" id="GO:0005829">
    <property type="term" value="C:cytosol"/>
    <property type="evidence" value="ECO:0007669"/>
    <property type="project" value="TreeGrafter"/>
</dbReference>
<evidence type="ECO:0000256" key="1">
    <source>
        <dbReference type="SAM" id="SignalP"/>
    </source>
</evidence>
<organism evidence="2 3">
    <name type="scientific">Macrosiphum euphorbiae</name>
    <name type="common">potato aphid</name>
    <dbReference type="NCBI Taxonomy" id="13131"/>
    <lineage>
        <taxon>Eukaryota</taxon>
        <taxon>Metazoa</taxon>
        <taxon>Ecdysozoa</taxon>
        <taxon>Arthropoda</taxon>
        <taxon>Hexapoda</taxon>
        <taxon>Insecta</taxon>
        <taxon>Pterygota</taxon>
        <taxon>Neoptera</taxon>
        <taxon>Paraneoptera</taxon>
        <taxon>Hemiptera</taxon>
        <taxon>Sternorrhyncha</taxon>
        <taxon>Aphidomorpha</taxon>
        <taxon>Aphidoidea</taxon>
        <taxon>Aphididae</taxon>
        <taxon>Macrosiphini</taxon>
        <taxon>Macrosiphum</taxon>
    </lineage>
</organism>
<gene>
    <name evidence="2" type="ORF">MEUPH1_LOCUS139</name>
</gene>